<name>A0A1A3N9S9_MYCAS</name>
<dbReference type="Proteomes" id="UP000093629">
    <property type="component" value="Unassembled WGS sequence"/>
</dbReference>
<keyword evidence="2" id="KW-1185">Reference proteome</keyword>
<protein>
    <recommendedName>
        <fullName evidence="3">Thioeseterase</fullName>
    </recommendedName>
</protein>
<dbReference type="InterPro" id="IPR029069">
    <property type="entry name" value="HotDog_dom_sf"/>
</dbReference>
<comment type="caution">
    <text evidence="1">The sequence shown here is derived from an EMBL/GenBank/DDBJ whole genome shotgun (WGS) entry which is preliminary data.</text>
</comment>
<dbReference type="OrthoDB" id="3727779at2"/>
<sequence>MLYYTRLITLWFKSIFFHDKDSQHILEENRITLRAMPGECNLFMMMDNSKYNRVVDLTKYYMLIHYRKLGIILKRKWNPLTVSLELSIMRPVRLFQKYQVVSKVIYWKNGYVYLEHRFLRNDTLHAMALSRTCFVAGDKLVADEDLSELYGTTSPLIPDIISKWDELKTLKSQRSLQRI</sequence>
<dbReference type="PANTHER" id="PTHR12475:SF4">
    <property type="entry name" value="PROTEIN THEM6"/>
    <property type="match status" value="1"/>
</dbReference>
<dbReference type="Gene3D" id="3.10.129.10">
    <property type="entry name" value="Hotdog Thioesterase"/>
    <property type="match status" value="1"/>
</dbReference>
<dbReference type="InterPro" id="IPR051490">
    <property type="entry name" value="THEM6_lcsJ_thioesterase"/>
</dbReference>
<reference evidence="1 2" key="1">
    <citation type="submission" date="2016-06" db="EMBL/GenBank/DDBJ databases">
        <authorList>
            <person name="Kjaerup R.B."/>
            <person name="Dalgaard T.S."/>
            <person name="Juul-Madsen H.R."/>
        </authorList>
    </citation>
    <scope>NUCLEOTIDE SEQUENCE [LARGE SCALE GENOMIC DNA]</scope>
    <source>
        <strain evidence="1 2">1245139.5</strain>
    </source>
</reference>
<evidence type="ECO:0008006" key="3">
    <source>
        <dbReference type="Google" id="ProtNLM"/>
    </source>
</evidence>
<evidence type="ECO:0000313" key="2">
    <source>
        <dbReference type="Proteomes" id="UP000093629"/>
    </source>
</evidence>
<proteinExistence type="predicted"/>
<dbReference type="AlphaFoldDB" id="A0A1A3N9S9"/>
<gene>
    <name evidence="1" type="ORF">A5636_20420</name>
</gene>
<dbReference type="EMBL" id="LZLQ01000028">
    <property type="protein sequence ID" value="OBK18546.1"/>
    <property type="molecule type" value="Genomic_DNA"/>
</dbReference>
<organism evidence="1 2">
    <name type="scientific">Mycobacterium asiaticum</name>
    <dbReference type="NCBI Taxonomy" id="1790"/>
    <lineage>
        <taxon>Bacteria</taxon>
        <taxon>Bacillati</taxon>
        <taxon>Actinomycetota</taxon>
        <taxon>Actinomycetes</taxon>
        <taxon>Mycobacteriales</taxon>
        <taxon>Mycobacteriaceae</taxon>
        <taxon>Mycobacterium</taxon>
    </lineage>
</organism>
<dbReference type="Pfam" id="PF13279">
    <property type="entry name" value="4HBT_2"/>
    <property type="match status" value="1"/>
</dbReference>
<dbReference type="PANTHER" id="PTHR12475">
    <property type="match status" value="1"/>
</dbReference>
<evidence type="ECO:0000313" key="1">
    <source>
        <dbReference type="EMBL" id="OBK18546.1"/>
    </source>
</evidence>
<dbReference type="SUPFAM" id="SSF54637">
    <property type="entry name" value="Thioesterase/thiol ester dehydrase-isomerase"/>
    <property type="match status" value="1"/>
</dbReference>
<accession>A0A1A3N9S9</accession>